<comment type="caution">
    <text evidence="2">The sequence shown here is derived from an EMBL/GenBank/DDBJ whole genome shotgun (WGS) entry which is preliminary data.</text>
</comment>
<dbReference type="Pfam" id="PF12802">
    <property type="entry name" value="MarR_2"/>
    <property type="match status" value="1"/>
</dbReference>
<dbReference type="PRINTS" id="PR00598">
    <property type="entry name" value="HTHMARR"/>
</dbReference>
<protein>
    <recommendedName>
        <fullName evidence="1">HTH marR-type domain-containing protein</fullName>
    </recommendedName>
</protein>
<dbReference type="InterPro" id="IPR000835">
    <property type="entry name" value="HTH_MarR-typ"/>
</dbReference>
<gene>
    <name evidence="2" type="ORF">FC82_GL000540</name>
</gene>
<sequence length="152" mass="17213">MDNILDILNTSAKNLQQQTTKITKQYNVTIAEWKLLRQIADNVITQDGMASSLQLDTSTLSRQLKNLSAKELVSKTAVGKDRRQLEYALTTTGQQALKGINDTYDTLVDNIFHYWPNDEQEMMRIMLKRLDRSLQKANVAPGEAASDEKTHS</sequence>
<dbReference type="PATRIC" id="fig|1423733.4.peg.561"/>
<dbReference type="GO" id="GO:0003700">
    <property type="term" value="F:DNA-binding transcription factor activity"/>
    <property type="evidence" value="ECO:0007669"/>
    <property type="project" value="InterPro"/>
</dbReference>
<dbReference type="GO" id="GO:0006950">
    <property type="term" value="P:response to stress"/>
    <property type="evidence" value="ECO:0007669"/>
    <property type="project" value="TreeGrafter"/>
</dbReference>
<dbReference type="Gene3D" id="1.10.10.10">
    <property type="entry name" value="Winged helix-like DNA-binding domain superfamily/Winged helix DNA-binding domain"/>
    <property type="match status" value="1"/>
</dbReference>
<organism evidence="2 3">
    <name type="scientific">Secundilactobacillus collinoides DSM 20515 = JCM 1123</name>
    <dbReference type="NCBI Taxonomy" id="1423733"/>
    <lineage>
        <taxon>Bacteria</taxon>
        <taxon>Bacillati</taxon>
        <taxon>Bacillota</taxon>
        <taxon>Bacilli</taxon>
        <taxon>Lactobacillales</taxon>
        <taxon>Lactobacillaceae</taxon>
        <taxon>Secundilactobacillus</taxon>
    </lineage>
</organism>
<dbReference type="SUPFAM" id="SSF46785">
    <property type="entry name" value="Winged helix' DNA-binding domain"/>
    <property type="match status" value="1"/>
</dbReference>
<dbReference type="SMART" id="SM00347">
    <property type="entry name" value="HTH_MARR"/>
    <property type="match status" value="1"/>
</dbReference>
<dbReference type="AlphaFoldDB" id="A0A0R2BCF1"/>
<evidence type="ECO:0000259" key="1">
    <source>
        <dbReference type="PROSITE" id="PS50995"/>
    </source>
</evidence>
<dbReference type="PANTHER" id="PTHR33164:SF43">
    <property type="entry name" value="HTH-TYPE TRANSCRIPTIONAL REPRESSOR YETL"/>
    <property type="match status" value="1"/>
</dbReference>
<name>A0A0R2BCF1_SECCO</name>
<evidence type="ECO:0000313" key="3">
    <source>
        <dbReference type="Proteomes" id="UP000051845"/>
    </source>
</evidence>
<evidence type="ECO:0000313" key="2">
    <source>
        <dbReference type="EMBL" id="KRM77295.1"/>
    </source>
</evidence>
<dbReference type="PANTHER" id="PTHR33164">
    <property type="entry name" value="TRANSCRIPTIONAL REGULATOR, MARR FAMILY"/>
    <property type="match status" value="1"/>
</dbReference>
<accession>A0A0R2BCF1</accession>
<dbReference type="InterPro" id="IPR036388">
    <property type="entry name" value="WH-like_DNA-bd_sf"/>
</dbReference>
<feature type="domain" description="HTH marR-type" evidence="1">
    <location>
        <begin position="1"/>
        <end position="132"/>
    </location>
</feature>
<reference evidence="2 3" key="1">
    <citation type="journal article" date="2015" name="Genome Announc.">
        <title>Expanding the biotechnology potential of lactobacilli through comparative genomics of 213 strains and associated genera.</title>
        <authorList>
            <person name="Sun Z."/>
            <person name="Harris H.M."/>
            <person name="McCann A."/>
            <person name="Guo C."/>
            <person name="Argimon S."/>
            <person name="Zhang W."/>
            <person name="Yang X."/>
            <person name="Jeffery I.B."/>
            <person name="Cooney J.C."/>
            <person name="Kagawa T.F."/>
            <person name="Liu W."/>
            <person name="Song Y."/>
            <person name="Salvetti E."/>
            <person name="Wrobel A."/>
            <person name="Rasinkangas P."/>
            <person name="Parkhill J."/>
            <person name="Rea M.C."/>
            <person name="O'Sullivan O."/>
            <person name="Ritari J."/>
            <person name="Douillard F.P."/>
            <person name="Paul Ross R."/>
            <person name="Yang R."/>
            <person name="Briner A.E."/>
            <person name="Felis G.E."/>
            <person name="de Vos W.M."/>
            <person name="Barrangou R."/>
            <person name="Klaenhammer T.R."/>
            <person name="Caufield P.W."/>
            <person name="Cui Y."/>
            <person name="Zhang H."/>
            <person name="O'Toole P.W."/>
        </authorList>
    </citation>
    <scope>NUCLEOTIDE SEQUENCE [LARGE SCALE GENOMIC DNA]</scope>
    <source>
        <strain evidence="2 3">DSM 20515</strain>
    </source>
</reference>
<dbReference type="PROSITE" id="PS50995">
    <property type="entry name" value="HTH_MARR_2"/>
    <property type="match status" value="1"/>
</dbReference>
<dbReference type="InterPro" id="IPR039422">
    <property type="entry name" value="MarR/SlyA-like"/>
</dbReference>
<dbReference type="InterPro" id="IPR036390">
    <property type="entry name" value="WH_DNA-bd_sf"/>
</dbReference>
<dbReference type="RefSeq" id="WP_056996214.1">
    <property type="nucleotide sequence ID" value="NZ_AYYR01000013.1"/>
</dbReference>
<dbReference type="EMBL" id="AYYR01000013">
    <property type="protein sequence ID" value="KRM77295.1"/>
    <property type="molecule type" value="Genomic_DNA"/>
</dbReference>
<dbReference type="Proteomes" id="UP000051845">
    <property type="component" value="Unassembled WGS sequence"/>
</dbReference>
<proteinExistence type="predicted"/>